<gene>
    <name evidence="1" type="ORF">MGWOODY_Clf744</name>
</gene>
<dbReference type="InterPro" id="IPR011042">
    <property type="entry name" value="6-blade_b-propeller_TolB-like"/>
</dbReference>
<dbReference type="EMBL" id="FAXA01000443">
    <property type="protein sequence ID" value="CUV05659.1"/>
    <property type="molecule type" value="Genomic_DNA"/>
</dbReference>
<dbReference type="InterPro" id="IPR011041">
    <property type="entry name" value="Quinoprot_gluc/sorb_DH_b-prop"/>
</dbReference>
<proteinExistence type="predicted"/>
<evidence type="ECO:0000313" key="1">
    <source>
        <dbReference type="EMBL" id="CUV05659.1"/>
    </source>
</evidence>
<sequence length="43" mass="4900">MGLWAGYLWRFTFDRKNGDLWAGDEGQNSFEEVDLVVEGGNYG</sequence>
<name>A0A160VE16_9ZZZZ</name>
<protein>
    <submittedName>
        <fullName evidence="1">Protein up-regulated by thyroid hormone-putative PQQ-dependent glucose dehydrogenase</fullName>
    </submittedName>
</protein>
<reference evidence="1" key="1">
    <citation type="submission" date="2015-10" db="EMBL/GenBank/DDBJ databases">
        <authorList>
            <person name="Gilbert D.G."/>
        </authorList>
    </citation>
    <scope>NUCLEOTIDE SEQUENCE</scope>
</reference>
<dbReference type="AlphaFoldDB" id="A0A160VE16"/>
<organism evidence="1">
    <name type="scientific">hydrothermal vent metagenome</name>
    <dbReference type="NCBI Taxonomy" id="652676"/>
    <lineage>
        <taxon>unclassified sequences</taxon>
        <taxon>metagenomes</taxon>
        <taxon>ecological metagenomes</taxon>
    </lineage>
</organism>
<dbReference type="SUPFAM" id="SSF50952">
    <property type="entry name" value="Soluble quinoprotein glucose dehydrogenase"/>
    <property type="match status" value="1"/>
</dbReference>
<dbReference type="Gene3D" id="2.120.10.30">
    <property type="entry name" value="TolB, C-terminal domain"/>
    <property type="match status" value="1"/>
</dbReference>
<accession>A0A160VE16</accession>